<dbReference type="OrthoDB" id="581870at2"/>
<comment type="subcellular location">
    <subcellularLocation>
        <location evidence="1">Cell membrane</location>
        <topology evidence="1">Multi-pass membrane protein</topology>
    </subcellularLocation>
</comment>
<dbReference type="PANTHER" id="PTHR30086">
    <property type="entry name" value="ARGININE EXPORTER PROTEIN ARGO"/>
    <property type="match status" value="1"/>
</dbReference>
<keyword evidence="2" id="KW-1003">Cell membrane</keyword>
<reference evidence="7 8" key="1">
    <citation type="submission" date="2019-05" db="EMBL/GenBank/DDBJ databases">
        <title>Colwellia ponticola sp. nov., isolated from seawater.</title>
        <authorList>
            <person name="Yoon J.-H."/>
        </authorList>
    </citation>
    <scope>NUCLEOTIDE SEQUENCE [LARGE SCALE GENOMIC DNA]</scope>
    <source>
        <strain evidence="7 8">OISW-25</strain>
    </source>
</reference>
<proteinExistence type="predicted"/>
<evidence type="ECO:0000313" key="8">
    <source>
        <dbReference type="Proteomes" id="UP000307702"/>
    </source>
</evidence>
<dbReference type="EMBL" id="SZVP01000013">
    <property type="protein sequence ID" value="TMM43726.1"/>
    <property type="molecule type" value="Genomic_DNA"/>
</dbReference>
<evidence type="ECO:0000256" key="4">
    <source>
        <dbReference type="ARBA" id="ARBA00022989"/>
    </source>
</evidence>
<keyword evidence="5 6" id="KW-0472">Membrane</keyword>
<dbReference type="Pfam" id="PF01810">
    <property type="entry name" value="LysE"/>
    <property type="match status" value="1"/>
</dbReference>
<feature type="transmembrane region" description="Helical" evidence="6">
    <location>
        <begin position="72"/>
        <end position="89"/>
    </location>
</feature>
<evidence type="ECO:0000256" key="5">
    <source>
        <dbReference type="ARBA" id="ARBA00023136"/>
    </source>
</evidence>
<dbReference type="AlphaFoldDB" id="A0A8H2JKE3"/>
<accession>A0A8H2JKE3</accession>
<keyword evidence="8" id="KW-1185">Reference proteome</keyword>
<dbReference type="InterPro" id="IPR001123">
    <property type="entry name" value="LeuE-type"/>
</dbReference>
<sequence length="209" mass="22368">MELIQGLLLISSIHLLAAASPGPDFVLVSQQTLCNGKRAGLMCSIGITLGLSIHITYSAFGLATVVANSSSALWAIKILGGGYLIYLGIKGLNAKSTGKNETNATTAKKYSAKKSIGVGFLCNALNPKAPIYFVSLFTVVLSPDMPIYQIAIYGAWIMLIQFAWFSLLVGILSRPSINLRFKQYGHWIDRTLGGAMVALGIKVIVTRSN</sequence>
<dbReference type="Proteomes" id="UP000307702">
    <property type="component" value="Unassembled WGS sequence"/>
</dbReference>
<evidence type="ECO:0000256" key="1">
    <source>
        <dbReference type="ARBA" id="ARBA00004651"/>
    </source>
</evidence>
<evidence type="ECO:0000256" key="3">
    <source>
        <dbReference type="ARBA" id="ARBA00022692"/>
    </source>
</evidence>
<name>A0A8H2JKE3_9GAMM</name>
<comment type="caution">
    <text evidence="7">The sequence shown here is derived from an EMBL/GenBank/DDBJ whole genome shotgun (WGS) entry which is preliminary data.</text>
</comment>
<keyword evidence="3 6" id="KW-0812">Transmembrane</keyword>
<feature type="transmembrane region" description="Helical" evidence="6">
    <location>
        <begin position="147"/>
        <end position="172"/>
    </location>
</feature>
<dbReference type="PANTHER" id="PTHR30086:SF21">
    <property type="entry name" value="TRANSPORT PROTEIN"/>
    <property type="match status" value="1"/>
</dbReference>
<protein>
    <submittedName>
        <fullName evidence="7">LysE family translocator</fullName>
    </submittedName>
</protein>
<gene>
    <name evidence="7" type="ORF">FCS21_12355</name>
</gene>
<feature type="transmembrane region" description="Helical" evidence="6">
    <location>
        <begin position="118"/>
        <end position="141"/>
    </location>
</feature>
<dbReference type="RefSeq" id="WP_138623848.1">
    <property type="nucleotide sequence ID" value="NZ_SZVP01000013.1"/>
</dbReference>
<evidence type="ECO:0000256" key="6">
    <source>
        <dbReference type="SAM" id="Phobius"/>
    </source>
</evidence>
<dbReference type="GO" id="GO:0005886">
    <property type="term" value="C:plasma membrane"/>
    <property type="evidence" value="ECO:0007669"/>
    <property type="project" value="UniProtKB-SubCell"/>
</dbReference>
<dbReference type="PIRSF" id="PIRSF006324">
    <property type="entry name" value="LeuE"/>
    <property type="match status" value="1"/>
</dbReference>
<evidence type="ECO:0000313" key="7">
    <source>
        <dbReference type="EMBL" id="TMM43726.1"/>
    </source>
</evidence>
<keyword evidence="4 6" id="KW-1133">Transmembrane helix</keyword>
<organism evidence="7 8">
    <name type="scientific">Colwellia ponticola</name>
    <dbReference type="NCBI Taxonomy" id="2304625"/>
    <lineage>
        <taxon>Bacteria</taxon>
        <taxon>Pseudomonadati</taxon>
        <taxon>Pseudomonadota</taxon>
        <taxon>Gammaproteobacteria</taxon>
        <taxon>Alteromonadales</taxon>
        <taxon>Colwelliaceae</taxon>
        <taxon>Colwellia</taxon>
    </lineage>
</organism>
<evidence type="ECO:0000256" key="2">
    <source>
        <dbReference type="ARBA" id="ARBA00022475"/>
    </source>
</evidence>
<feature type="transmembrane region" description="Helical" evidence="6">
    <location>
        <begin position="39"/>
        <end position="60"/>
    </location>
</feature>
<dbReference type="GO" id="GO:0015171">
    <property type="term" value="F:amino acid transmembrane transporter activity"/>
    <property type="evidence" value="ECO:0007669"/>
    <property type="project" value="TreeGrafter"/>
</dbReference>